<sequence>MSLHLVVNRFPATKFFYEILCNNKNRRKNYTITILLELKEEHKKQLNNLATQYSERMLIEYQKFSKLRESMLELRESYEAKLKKSVGTLQDTVEGLELDYKKQWVKEKD</sequence>
<evidence type="ECO:0000313" key="2">
    <source>
        <dbReference type="Proteomes" id="UP000092445"/>
    </source>
</evidence>
<dbReference type="AlphaFoldDB" id="A0A1A9ZNK9"/>
<keyword evidence="2" id="KW-1185">Reference proteome</keyword>
<protein>
    <submittedName>
        <fullName evidence="1">Uncharacterized protein</fullName>
    </submittedName>
</protein>
<dbReference type="VEuPathDB" id="VectorBase:GPAI020194"/>
<dbReference type="STRING" id="7398.A0A1A9ZNK9"/>
<evidence type="ECO:0000313" key="1">
    <source>
        <dbReference type="EnsemblMetazoa" id="GPAI020194-PA"/>
    </source>
</evidence>
<organism evidence="1 2">
    <name type="scientific">Glossina pallidipes</name>
    <name type="common">Tsetse fly</name>
    <dbReference type="NCBI Taxonomy" id="7398"/>
    <lineage>
        <taxon>Eukaryota</taxon>
        <taxon>Metazoa</taxon>
        <taxon>Ecdysozoa</taxon>
        <taxon>Arthropoda</taxon>
        <taxon>Hexapoda</taxon>
        <taxon>Insecta</taxon>
        <taxon>Pterygota</taxon>
        <taxon>Neoptera</taxon>
        <taxon>Endopterygota</taxon>
        <taxon>Diptera</taxon>
        <taxon>Brachycera</taxon>
        <taxon>Muscomorpha</taxon>
        <taxon>Hippoboscoidea</taxon>
        <taxon>Glossinidae</taxon>
        <taxon>Glossina</taxon>
    </lineage>
</organism>
<reference evidence="2" key="1">
    <citation type="submission" date="2014-03" db="EMBL/GenBank/DDBJ databases">
        <authorList>
            <person name="Aksoy S."/>
            <person name="Warren W."/>
            <person name="Wilson R.K."/>
        </authorList>
    </citation>
    <scope>NUCLEOTIDE SEQUENCE [LARGE SCALE GENOMIC DNA]</scope>
    <source>
        <strain evidence="2">IAEA</strain>
    </source>
</reference>
<dbReference type="EnsemblMetazoa" id="GPAI020194-RA">
    <property type="protein sequence ID" value="GPAI020194-PA"/>
    <property type="gene ID" value="GPAI020194"/>
</dbReference>
<accession>A0A1A9ZNK9</accession>
<dbReference type="Proteomes" id="UP000092445">
    <property type="component" value="Unassembled WGS sequence"/>
</dbReference>
<proteinExistence type="predicted"/>
<name>A0A1A9ZNK9_GLOPL</name>
<reference evidence="1" key="2">
    <citation type="submission" date="2020-05" db="UniProtKB">
        <authorList>
            <consortium name="EnsemblMetazoa"/>
        </authorList>
    </citation>
    <scope>IDENTIFICATION</scope>
    <source>
        <strain evidence="1">IAEA</strain>
    </source>
</reference>